<dbReference type="GO" id="GO:0006749">
    <property type="term" value="P:glutathione metabolic process"/>
    <property type="evidence" value="ECO:0007669"/>
    <property type="project" value="TreeGrafter"/>
</dbReference>
<protein>
    <submittedName>
        <fullName evidence="4">Hydantoinase/oxoprolinase family protein</fullName>
    </submittedName>
</protein>
<dbReference type="Pfam" id="PF05378">
    <property type="entry name" value="Hydant_A_N"/>
    <property type="match status" value="1"/>
</dbReference>
<dbReference type="Pfam" id="PF19278">
    <property type="entry name" value="Hydant_A_C"/>
    <property type="match status" value="1"/>
</dbReference>
<evidence type="ECO:0000313" key="5">
    <source>
        <dbReference type="Proteomes" id="UP000620075"/>
    </source>
</evidence>
<evidence type="ECO:0000313" key="4">
    <source>
        <dbReference type="EMBL" id="MBJ7601591.1"/>
    </source>
</evidence>
<feature type="domain" description="Hydantoinase/oxoprolinase N-terminal" evidence="2">
    <location>
        <begin position="4"/>
        <end position="178"/>
    </location>
</feature>
<evidence type="ECO:0000259" key="2">
    <source>
        <dbReference type="Pfam" id="PF05378"/>
    </source>
</evidence>
<comment type="caution">
    <text evidence="4">The sequence shown here is derived from an EMBL/GenBank/DDBJ whole genome shotgun (WGS) entry which is preliminary data.</text>
</comment>
<evidence type="ECO:0000259" key="1">
    <source>
        <dbReference type="Pfam" id="PF01968"/>
    </source>
</evidence>
<dbReference type="InterPro" id="IPR008040">
    <property type="entry name" value="Hydant_A_N"/>
</dbReference>
<dbReference type="AlphaFoldDB" id="A0A934KDZ8"/>
<dbReference type="EMBL" id="JAEKNQ010000001">
    <property type="protein sequence ID" value="MBJ7601591.1"/>
    <property type="molecule type" value="Genomic_DNA"/>
</dbReference>
<dbReference type="Pfam" id="PF01968">
    <property type="entry name" value="Hydantoinase_A"/>
    <property type="match status" value="1"/>
</dbReference>
<feature type="domain" description="Hydantoinase A/oxoprolinase" evidence="1">
    <location>
        <begin position="200"/>
        <end position="494"/>
    </location>
</feature>
<dbReference type="InterPro" id="IPR002821">
    <property type="entry name" value="Hydantoinase_A"/>
</dbReference>
<dbReference type="InterPro" id="IPR045079">
    <property type="entry name" value="Oxoprolinase-like"/>
</dbReference>
<name>A0A934KDZ8_9BACT</name>
<dbReference type="GO" id="GO:0005829">
    <property type="term" value="C:cytosol"/>
    <property type="evidence" value="ECO:0007669"/>
    <property type="project" value="TreeGrafter"/>
</dbReference>
<feature type="domain" description="Acetophenone carboxylase-like C-terminal" evidence="3">
    <location>
        <begin position="558"/>
        <end position="661"/>
    </location>
</feature>
<accession>A0A934KDZ8</accession>
<evidence type="ECO:0000259" key="3">
    <source>
        <dbReference type="Pfam" id="PF19278"/>
    </source>
</evidence>
<dbReference type="InterPro" id="IPR043129">
    <property type="entry name" value="ATPase_NBD"/>
</dbReference>
<dbReference type="PANTHER" id="PTHR11365:SF23">
    <property type="entry name" value="HYPOTHETICAL 5-OXOPROLINASE (EUROFUNG)-RELATED"/>
    <property type="match status" value="1"/>
</dbReference>
<dbReference type="Proteomes" id="UP000620075">
    <property type="component" value="Unassembled WGS sequence"/>
</dbReference>
<dbReference type="RefSeq" id="WP_338175943.1">
    <property type="nucleotide sequence ID" value="NZ_JAEKNQ010000001.1"/>
</dbReference>
<gene>
    <name evidence="4" type="ORF">JF888_00080</name>
</gene>
<dbReference type="GO" id="GO:0017168">
    <property type="term" value="F:5-oxoprolinase (ATP-hydrolyzing) activity"/>
    <property type="evidence" value="ECO:0007669"/>
    <property type="project" value="TreeGrafter"/>
</dbReference>
<dbReference type="InterPro" id="IPR049517">
    <property type="entry name" value="ACX-like_C"/>
</dbReference>
<reference evidence="4 5" key="1">
    <citation type="submission" date="2020-10" db="EMBL/GenBank/DDBJ databases">
        <title>Ca. Dormibacterota MAGs.</title>
        <authorList>
            <person name="Montgomery K."/>
        </authorList>
    </citation>
    <scope>NUCLEOTIDE SEQUENCE [LARGE SCALE GENOMIC DNA]</scope>
    <source>
        <strain evidence="4">SC8811_S16_3</strain>
    </source>
</reference>
<proteinExistence type="predicted"/>
<sequence>MQLAFDVGGTFTDFVLQDDSGRLHTAKKLTTYPDPTPACLAGLDELIQRAGVSWHEIARAVHGTTWCSNLVIERKAKGVALATTRGFRDVLAIGRQKRYQIYDLQIDKPEPLIDRTWVWEIDERSRADGTVHDTLDEEQAACAIAEMRERGVRSLAVSFLHSYVNPGHERRFGELVQELAPEIHVSLSSLVSAQFREYERTSTTVVNAYLTGAVREYLLGLGGQLDERGYRGSFYIMQSGGGVAGAETMAQFPVRMIESGPAAGALVAARYGELCAQPDLIAFDMGGTTAKLSLVTGGKPETVDTFELHKIRLAPGSGIPMNVRSLDLVEIGAGGGSIARPELGMIQVGPDSAGSTPGPACYGRGGEAPTVTDANLVLGYLNPKRMAGGSVALDGAAADKAISERLARPLGISLEEAAWGIHAMVNLNMELATRVVSIERGHDPRGLALVATGGSGPVHACRLVQQLGVGDVIMPASSGVASAIGLLQAQLRFDVSRSRLARLGEVAEDGAEALFAEMEAEARAALGSEPDHFEREVDLRYAGQGYELTVAYAHAEKLFEELYARRYGMANPGQPIEITTWRLTAVGARQPVELPRFGTGPPAQPARRQAWFPEAKGFTDTPVYEREKLVHGQRLEGPAIVEERESTTVLPPGVTAEVDQYGSLLARW</sequence>
<dbReference type="SUPFAM" id="SSF53067">
    <property type="entry name" value="Actin-like ATPase domain"/>
    <property type="match status" value="1"/>
</dbReference>
<organism evidence="4 5">
    <name type="scientific">Candidatus Dormiibacter inghamiae</name>
    <dbReference type="NCBI Taxonomy" id="3127013"/>
    <lineage>
        <taxon>Bacteria</taxon>
        <taxon>Bacillati</taxon>
        <taxon>Candidatus Dormiibacterota</taxon>
        <taxon>Candidatus Dormibacteria</taxon>
        <taxon>Candidatus Dormibacterales</taxon>
        <taxon>Candidatus Dormibacteraceae</taxon>
        <taxon>Candidatus Dormiibacter</taxon>
    </lineage>
</organism>
<dbReference type="PANTHER" id="PTHR11365">
    <property type="entry name" value="5-OXOPROLINASE RELATED"/>
    <property type="match status" value="1"/>
</dbReference>